<dbReference type="GO" id="GO:0015074">
    <property type="term" value="P:DNA integration"/>
    <property type="evidence" value="ECO:0007669"/>
    <property type="project" value="InterPro"/>
</dbReference>
<dbReference type="Pfam" id="PF01527">
    <property type="entry name" value="HTH_Tnp_1"/>
    <property type="match status" value="1"/>
</dbReference>
<sequence length="404" mass="46229">MERIEVITSVQRRRRYSGQEKAQFVAMTMQPGSSVSSIARQYGISPSLLFKWKRLMQDGGVTAVEANDQVVSVSDYNALLKKVKQLEQMLGRKTVEAEILKDALEIAQTKKVHIAHALITTRRYPTQQIAQTLGVSRSNLYRRMKQPEPVSRLRYCKADDMVLLPIIREICDQLPSNGYRRVTAHLNRRLKQHVMKLARVNPKRIYQIMKQNQLLIMRAEPLKNDRTHDGRVEVFVSNSRWCSDGFEIKCWNGEKVRAIFSLDCCDREVMSYLATTTGISSDMVCDVLVQSMEKRFGAVSYLPHPIEWLTDNGSCYIAKSTRQFAHALGFRICTTPIRSPQSNGMGEAFVKTFKRDYVYLNDMPDAATVLNALPVWIEDYNCNHPHSGLKMKSPREFLSLKLAS</sequence>
<dbReference type="InterPro" id="IPR002514">
    <property type="entry name" value="Transposase_8"/>
</dbReference>
<comment type="function">
    <text evidence="3">Involved in the transposition of the insertion sequence IS2.</text>
</comment>
<comment type="similarity">
    <text evidence="1">Belongs to the transposase 8 family.</text>
</comment>
<dbReference type="PROSITE" id="PS50994">
    <property type="entry name" value="INTEGRASE"/>
    <property type="match status" value="1"/>
</dbReference>
<keyword evidence="2" id="KW-0815">Transposition</keyword>
<organism evidence="5 6">
    <name type="scientific">Acinetobacter terrae</name>
    <dbReference type="NCBI Taxonomy" id="2731247"/>
    <lineage>
        <taxon>Bacteria</taxon>
        <taxon>Pseudomonadati</taxon>
        <taxon>Pseudomonadota</taxon>
        <taxon>Gammaproteobacteria</taxon>
        <taxon>Moraxellales</taxon>
        <taxon>Moraxellaceae</taxon>
        <taxon>Acinetobacter</taxon>
        <taxon>Acinetobacter Taxon 24</taxon>
    </lineage>
</organism>
<evidence type="ECO:0000256" key="2">
    <source>
        <dbReference type="ARBA" id="ARBA00022578"/>
    </source>
</evidence>
<evidence type="ECO:0000256" key="3">
    <source>
        <dbReference type="ARBA" id="ARBA00024308"/>
    </source>
</evidence>
<dbReference type="InterPro" id="IPR036388">
    <property type="entry name" value="WH-like_DNA-bd_sf"/>
</dbReference>
<dbReference type="PANTHER" id="PTHR37936">
    <property type="entry name" value="TRANSPOSASE INSC FOR INSERTION ELEMENT IS2A-RELATED"/>
    <property type="match status" value="1"/>
</dbReference>
<evidence type="ECO:0000313" key="6">
    <source>
        <dbReference type="Proteomes" id="UP000291380"/>
    </source>
</evidence>
<dbReference type="InterPro" id="IPR025948">
    <property type="entry name" value="HTH-like_dom"/>
</dbReference>
<dbReference type="SUPFAM" id="SSF46689">
    <property type="entry name" value="Homeodomain-like"/>
    <property type="match status" value="1"/>
</dbReference>
<dbReference type="EMBL" id="SJOA01000016">
    <property type="protein sequence ID" value="TCB57831.1"/>
    <property type="molecule type" value="Genomic_DNA"/>
</dbReference>
<dbReference type="Pfam" id="PF00665">
    <property type="entry name" value="rve"/>
    <property type="match status" value="1"/>
</dbReference>
<dbReference type="InterPro" id="IPR048020">
    <property type="entry name" value="Transpos_IS3"/>
</dbReference>
<evidence type="ECO:0000256" key="1">
    <source>
        <dbReference type="ARBA" id="ARBA00009964"/>
    </source>
</evidence>
<dbReference type="GO" id="GO:0003677">
    <property type="term" value="F:DNA binding"/>
    <property type="evidence" value="ECO:0007669"/>
    <property type="project" value="InterPro"/>
</dbReference>
<dbReference type="AlphaFoldDB" id="A0A4R0EKY7"/>
<dbReference type="Gene3D" id="1.10.10.10">
    <property type="entry name" value="Winged helix-like DNA-binding domain superfamily/Winged helix DNA-binding domain"/>
    <property type="match status" value="1"/>
</dbReference>
<dbReference type="NCBIfam" id="NF033516">
    <property type="entry name" value="transpos_IS3"/>
    <property type="match status" value="1"/>
</dbReference>
<dbReference type="InterPro" id="IPR009057">
    <property type="entry name" value="Homeodomain-like_sf"/>
</dbReference>
<gene>
    <name evidence="5" type="ORF">E0H85_12040</name>
</gene>
<dbReference type="Proteomes" id="UP000291380">
    <property type="component" value="Unassembled WGS sequence"/>
</dbReference>
<comment type="caution">
    <text evidence="5">The sequence shown here is derived from an EMBL/GenBank/DDBJ whole genome shotgun (WGS) entry which is preliminary data.</text>
</comment>
<dbReference type="SUPFAM" id="SSF53098">
    <property type="entry name" value="Ribonuclease H-like"/>
    <property type="match status" value="1"/>
</dbReference>
<evidence type="ECO:0000313" key="5">
    <source>
        <dbReference type="EMBL" id="TCB57831.1"/>
    </source>
</evidence>
<name>A0A4R0EKY7_9GAMM</name>
<dbReference type="Gene3D" id="1.10.10.60">
    <property type="entry name" value="Homeodomain-like"/>
    <property type="match status" value="1"/>
</dbReference>
<dbReference type="CDD" id="cd00118">
    <property type="entry name" value="LysM"/>
    <property type="match status" value="1"/>
</dbReference>
<dbReference type="PANTHER" id="PTHR37936:SF3">
    <property type="entry name" value="TRANSPOSASE INSC FOR INSERTION ELEMENT IS2A-RELATED"/>
    <property type="match status" value="1"/>
</dbReference>
<dbReference type="OrthoDB" id="9774685at2"/>
<dbReference type="InterPro" id="IPR036397">
    <property type="entry name" value="RNaseH_sf"/>
</dbReference>
<accession>A0A4R0EKY7</accession>
<protein>
    <submittedName>
        <fullName evidence="5">IS3 family transposase</fullName>
    </submittedName>
</protein>
<dbReference type="InterPro" id="IPR018392">
    <property type="entry name" value="LysM"/>
</dbReference>
<proteinExistence type="inferred from homology"/>
<dbReference type="Gene3D" id="3.30.420.10">
    <property type="entry name" value="Ribonuclease H-like superfamily/Ribonuclease H"/>
    <property type="match status" value="1"/>
</dbReference>
<dbReference type="InterPro" id="IPR001584">
    <property type="entry name" value="Integrase_cat-core"/>
</dbReference>
<feature type="domain" description="Integrase catalytic" evidence="4">
    <location>
        <begin position="217"/>
        <end position="402"/>
    </location>
</feature>
<dbReference type="Pfam" id="PF13276">
    <property type="entry name" value="HTH_21"/>
    <property type="match status" value="1"/>
</dbReference>
<evidence type="ECO:0000259" key="4">
    <source>
        <dbReference type="PROSITE" id="PS50994"/>
    </source>
</evidence>
<dbReference type="GO" id="GO:0006313">
    <property type="term" value="P:DNA transposition"/>
    <property type="evidence" value="ECO:0007669"/>
    <property type="project" value="InterPro"/>
</dbReference>
<dbReference type="InterPro" id="IPR012337">
    <property type="entry name" value="RNaseH-like_sf"/>
</dbReference>
<dbReference type="GO" id="GO:0004803">
    <property type="term" value="F:transposase activity"/>
    <property type="evidence" value="ECO:0007669"/>
    <property type="project" value="InterPro"/>
</dbReference>
<reference evidence="5 6" key="1">
    <citation type="submission" date="2019-02" db="EMBL/GenBank/DDBJ databases">
        <title>High diversity of culturable Acinetobacter species in natural soil and water ecosystems.</title>
        <authorList>
            <person name="Radolfova-Krizova L."/>
            <person name="Nemec A."/>
        </authorList>
    </citation>
    <scope>NUCLEOTIDE SEQUENCE [LARGE SCALE GENOMIC DNA]</scope>
    <source>
        <strain evidence="5 6">ANC 4281</strain>
    </source>
</reference>